<keyword evidence="2" id="KW-1185">Reference proteome</keyword>
<accession>A0A8X6Q146</accession>
<evidence type="ECO:0000313" key="2">
    <source>
        <dbReference type="Proteomes" id="UP000887013"/>
    </source>
</evidence>
<sequence>MVTIQIIPFKSVTKGISSRLEEKSVRHFSKYSKRPYNSLAAGKQTKKLSKRVSDGVQYNGKDNLIVVNAKQIRWAYCGKNLQGNEINV</sequence>
<protein>
    <submittedName>
        <fullName evidence="1">Uncharacterized protein</fullName>
    </submittedName>
</protein>
<name>A0A8X6Q146_NEPPI</name>
<proteinExistence type="predicted"/>
<dbReference type="Proteomes" id="UP000887013">
    <property type="component" value="Unassembled WGS sequence"/>
</dbReference>
<dbReference type="OrthoDB" id="6621785at2759"/>
<organism evidence="1 2">
    <name type="scientific">Nephila pilipes</name>
    <name type="common">Giant wood spider</name>
    <name type="synonym">Nephila maculata</name>
    <dbReference type="NCBI Taxonomy" id="299642"/>
    <lineage>
        <taxon>Eukaryota</taxon>
        <taxon>Metazoa</taxon>
        <taxon>Ecdysozoa</taxon>
        <taxon>Arthropoda</taxon>
        <taxon>Chelicerata</taxon>
        <taxon>Arachnida</taxon>
        <taxon>Araneae</taxon>
        <taxon>Araneomorphae</taxon>
        <taxon>Entelegynae</taxon>
        <taxon>Araneoidea</taxon>
        <taxon>Nephilidae</taxon>
        <taxon>Nephila</taxon>
    </lineage>
</organism>
<reference evidence="1" key="1">
    <citation type="submission" date="2020-08" db="EMBL/GenBank/DDBJ databases">
        <title>Multicomponent nature underlies the extraordinary mechanical properties of spider dragline silk.</title>
        <authorList>
            <person name="Kono N."/>
            <person name="Nakamura H."/>
            <person name="Mori M."/>
            <person name="Yoshida Y."/>
            <person name="Ohtoshi R."/>
            <person name="Malay A.D."/>
            <person name="Moran D.A.P."/>
            <person name="Tomita M."/>
            <person name="Numata K."/>
            <person name="Arakawa K."/>
        </authorList>
    </citation>
    <scope>NUCLEOTIDE SEQUENCE</scope>
</reference>
<evidence type="ECO:0000313" key="1">
    <source>
        <dbReference type="EMBL" id="GFT95299.1"/>
    </source>
</evidence>
<dbReference type="AlphaFoldDB" id="A0A8X6Q146"/>
<gene>
    <name evidence="1" type="ORF">NPIL_386921</name>
</gene>
<dbReference type="EMBL" id="BMAW01026059">
    <property type="protein sequence ID" value="GFT95299.1"/>
    <property type="molecule type" value="Genomic_DNA"/>
</dbReference>
<comment type="caution">
    <text evidence="1">The sequence shown here is derived from an EMBL/GenBank/DDBJ whole genome shotgun (WGS) entry which is preliminary data.</text>
</comment>